<feature type="transmembrane region" description="Helical" evidence="6">
    <location>
        <begin position="137"/>
        <end position="160"/>
    </location>
</feature>
<feature type="transmembrane region" description="Helical" evidence="6">
    <location>
        <begin position="108"/>
        <end position="125"/>
    </location>
</feature>
<accession>A0A2D2B059</accession>
<feature type="transmembrane region" description="Helical" evidence="6">
    <location>
        <begin position="12"/>
        <end position="33"/>
    </location>
</feature>
<dbReference type="InterPro" id="IPR016181">
    <property type="entry name" value="Acyl_CoA_acyltransferase"/>
</dbReference>
<evidence type="ECO:0000256" key="5">
    <source>
        <dbReference type="ARBA" id="ARBA00023136"/>
    </source>
</evidence>
<evidence type="ECO:0000313" key="8">
    <source>
        <dbReference type="EMBL" id="ATQ43625.1"/>
    </source>
</evidence>
<evidence type="ECO:0000256" key="6">
    <source>
        <dbReference type="SAM" id="Phobius"/>
    </source>
</evidence>
<keyword evidence="5 6" id="KW-0472">Membrane</keyword>
<keyword evidence="2" id="KW-1003">Cell membrane</keyword>
<dbReference type="RefSeq" id="WP_099622874.1">
    <property type="nucleotide sequence ID" value="NZ_CP024201.1"/>
</dbReference>
<dbReference type="Pfam" id="PF09924">
    <property type="entry name" value="LPG_synthase_C"/>
    <property type="match status" value="1"/>
</dbReference>
<evidence type="ECO:0000256" key="3">
    <source>
        <dbReference type="ARBA" id="ARBA00022692"/>
    </source>
</evidence>
<feature type="transmembrane region" description="Helical" evidence="6">
    <location>
        <begin position="83"/>
        <end position="102"/>
    </location>
</feature>
<evidence type="ECO:0000313" key="9">
    <source>
        <dbReference type="Proteomes" id="UP000228945"/>
    </source>
</evidence>
<proteinExistence type="predicted"/>
<keyword evidence="3 6" id="KW-0812">Transmembrane</keyword>
<dbReference type="InterPro" id="IPR051211">
    <property type="entry name" value="PG_lysyltransferase"/>
</dbReference>
<dbReference type="Proteomes" id="UP000228945">
    <property type="component" value="Chromosome"/>
</dbReference>
<evidence type="ECO:0000256" key="4">
    <source>
        <dbReference type="ARBA" id="ARBA00022989"/>
    </source>
</evidence>
<dbReference type="InterPro" id="IPR024320">
    <property type="entry name" value="LPG_synthase_C"/>
</dbReference>
<dbReference type="GO" id="GO:0005886">
    <property type="term" value="C:plasma membrane"/>
    <property type="evidence" value="ECO:0007669"/>
    <property type="project" value="UniProtKB-SubCell"/>
</dbReference>
<dbReference type="OrthoDB" id="145485at2"/>
<dbReference type="GO" id="GO:0016755">
    <property type="term" value="F:aminoacyltransferase activity"/>
    <property type="evidence" value="ECO:0007669"/>
    <property type="project" value="TreeGrafter"/>
</dbReference>
<dbReference type="PANTHER" id="PTHR34697:SF2">
    <property type="entry name" value="PHOSPHATIDYLGLYCEROL LYSYLTRANSFERASE"/>
    <property type="match status" value="1"/>
</dbReference>
<dbReference type="KEGG" id="cmb:CSW64_15080"/>
<dbReference type="EMBL" id="CP024201">
    <property type="protein sequence ID" value="ATQ43625.1"/>
    <property type="molecule type" value="Genomic_DNA"/>
</dbReference>
<name>A0A2D2B059_9CAUL</name>
<dbReference type="SUPFAM" id="SSF55729">
    <property type="entry name" value="Acyl-CoA N-acyltransferases (Nat)"/>
    <property type="match status" value="1"/>
</dbReference>
<feature type="transmembrane region" description="Helical" evidence="6">
    <location>
        <begin position="180"/>
        <end position="198"/>
    </location>
</feature>
<evidence type="ECO:0000259" key="7">
    <source>
        <dbReference type="Pfam" id="PF09924"/>
    </source>
</evidence>
<comment type="subcellular location">
    <subcellularLocation>
        <location evidence="1">Cell membrane</location>
        <topology evidence="1">Multi-pass membrane protein</topology>
    </subcellularLocation>
</comment>
<gene>
    <name evidence="8" type="ORF">CSW64_15080</name>
</gene>
<evidence type="ECO:0000256" key="2">
    <source>
        <dbReference type="ARBA" id="ARBA00022475"/>
    </source>
</evidence>
<reference evidence="8 9" key="1">
    <citation type="submission" date="2017-10" db="EMBL/GenBank/DDBJ databases">
        <title>Genome sequence of Caulobacter mirabilis FWC38.</title>
        <authorList>
            <person name="Fiebig A."/>
            <person name="Crosson S."/>
        </authorList>
    </citation>
    <scope>NUCLEOTIDE SEQUENCE [LARGE SCALE GENOMIC DNA]</scope>
    <source>
        <strain evidence="8 9">FWC 38</strain>
    </source>
</reference>
<organism evidence="8 9">
    <name type="scientific">Caulobacter mirabilis</name>
    <dbReference type="NCBI Taxonomy" id="69666"/>
    <lineage>
        <taxon>Bacteria</taxon>
        <taxon>Pseudomonadati</taxon>
        <taxon>Pseudomonadota</taxon>
        <taxon>Alphaproteobacteria</taxon>
        <taxon>Caulobacterales</taxon>
        <taxon>Caulobacteraceae</taxon>
        <taxon>Caulobacter</taxon>
    </lineage>
</organism>
<feature type="domain" description="Phosphatidylglycerol lysyltransferase C-terminal" evidence="7">
    <location>
        <begin position="221"/>
        <end position="515"/>
    </location>
</feature>
<feature type="transmembrane region" description="Helical" evidence="6">
    <location>
        <begin position="53"/>
        <end position="76"/>
    </location>
</feature>
<dbReference type="AlphaFoldDB" id="A0A2D2B059"/>
<dbReference type="GO" id="GO:0055091">
    <property type="term" value="P:phospholipid homeostasis"/>
    <property type="evidence" value="ECO:0007669"/>
    <property type="project" value="TreeGrafter"/>
</dbReference>
<dbReference type="PANTHER" id="PTHR34697">
    <property type="entry name" value="PHOSPHATIDYLGLYCEROL LYSYLTRANSFERASE"/>
    <property type="match status" value="1"/>
</dbReference>
<evidence type="ECO:0000256" key="1">
    <source>
        <dbReference type="ARBA" id="ARBA00004651"/>
    </source>
</evidence>
<keyword evidence="4 6" id="KW-1133">Transmembrane helix</keyword>
<keyword evidence="9" id="KW-1185">Reference proteome</keyword>
<protein>
    <submittedName>
        <fullName evidence="8">Oxacillin resistance protein FmtC</fullName>
    </submittedName>
</protein>
<sequence>MQLFRELRPALLGVGPTVGAIAALTAGVMLLASGATPSDPSRFLHLLRFTPQILIEASHFLSSILGIVLVLLAFGLRARLDAAWTATLVTLVLATLLAPFKGFNWEEAAVLIVCILVVSPLHPAFPRQARLSRMEITPGWLLSAAAVLVGAGMLGWWSFANADYGDVPVWRLVADQDVERAIRSSLGAAMALLLFGLWRMFVMPAKPQVADDHDPDFQRVRAILAKAEWSQPDSNLALLGDKRFLFSPSGETFLMFGVRGRSWIAMDGPVGNPNERMELLWRFRELADARAARPALYGIGPEDLPDAVELGFSIQKIGEAAAVPLESFSLAGRRREVLRRNWRKAGEGGASFEVLAPERTLEVMDELKAISDEWLGHHSGGEKAFSLGGFIPRYVGEFPVAVVRVDGRIVAFATLWPTATRKSFSMDLMRYGDGAPKNVMDYLFVELLEWGREQGYAAFDFGAAPLAGLEDRPLAPIMSRVGRLLFERGEEIYNFRGVRRYKDKYDPLWQPRYVAAPHKWQIPMILADVGLLSSGGVAGLTRRAPKRPAAED</sequence>